<comment type="caution">
    <text evidence="1">The sequence shown here is derived from an EMBL/GenBank/DDBJ whole genome shotgun (WGS) entry which is preliminary data.</text>
</comment>
<name>A0ABN7VUJ0_GIGMA</name>
<proteinExistence type="predicted"/>
<keyword evidence="2" id="KW-1185">Reference proteome</keyword>
<evidence type="ECO:0000313" key="1">
    <source>
        <dbReference type="EMBL" id="CAG8799785.1"/>
    </source>
</evidence>
<sequence length="190" mass="21951">CATTAFANNFHYLKKFNNYNHVLQTSSAEVVRSIASIRDRAHKTNNQLTQIIQNTIINIPKEIYPYVPSQYAFSTLSREEFLVRDSVIENEQILLFTTKVNMQYLSRSLYWMMNSTFKTVLAIFCQLYTIHAPIGVGITQEALFQDLIKFAEENNILLRPATILTDLNLLQLMYHVLRFLTLTISVASFT</sequence>
<protein>
    <submittedName>
        <fullName evidence="1">22463_t:CDS:1</fullName>
    </submittedName>
</protein>
<dbReference type="Proteomes" id="UP000789901">
    <property type="component" value="Unassembled WGS sequence"/>
</dbReference>
<feature type="non-terminal residue" evidence="1">
    <location>
        <position position="1"/>
    </location>
</feature>
<dbReference type="EMBL" id="CAJVQB010022505">
    <property type="protein sequence ID" value="CAG8799785.1"/>
    <property type="molecule type" value="Genomic_DNA"/>
</dbReference>
<reference evidence="1 2" key="1">
    <citation type="submission" date="2021-06" db="EMBL/GenBank/DDBJ databases">
        <authorList>
            <person name="Kallberg Y."/>
            <person name="Tangrot J."/>
            <person name="Rosling A."/>
        </authorList>
    </citation>
    <scope>NUCLEOTIDE SEQUENCE [LARGE SCALE GENOMIC DNA]</scope>
    <source>
        <strain evidence="1 2">120-4 pot B 10/14</strain>
    </source>
</reference>
<evidence type="ECO:0000313" key="2">
    <source>
        <dbReference type="Proteomes" id="UP000789901"/>
    </source>
</evidence>
<gene>
    <name evidence="1" type="ORF">GMARGA_LOCUS22851</name>
</gene>
<accession>A0ABN7VUJ0</accession>
<organism evidence="1 2">
    <name type="scientific">Gigaspora margarita</name>
    <dbReference type="NCBI Taxonomy" id="4874"/>
    <lineage>
        <taxon>Eukaryota</taxon>
        <taxon>Fungi</taxon>
        <taxon>Fungi incertae sedis</taxon>
        <taxon>Mucoromycota</taxon>
        <taxon>Glomeromycotina</taxon>
        <taxon>Glomeromycetes</taxon>
        <taxon>Diversisporales</taxon>
        <taxon>Gigasporaceae</taxon>
        <taxon>Gigaspora</taxon>
    </lineage>
</organism>